<evidence type="ECO:0000313" key="2">
    <source>
        <dbReference type="Proteomes" id="UP000483820"/>
    </source>
</evidence>
<comment type="caution">
    <text evidence="1">The sequence shown here is derived from an EMBL/GenBank/DDBJ whole genome shotgun (WGS) entry which is preliminary data.</text>
</comment>
<sequence length="262" mass="29605">MKNRPKSLFHETAKFVALYMDTDVMAVLDNTETCYTCGFSDAKFVMQVDESLVDKCPAGENPPTFDGVMAEGDASTTTPDGMIQNYTIAYTGTGWKFSVFCKRENLVFKEKCFYSYEEMQRRLFFYRRPSIDWCIAVGYTQYINSSYSQSSIFCKKYNLEFSGVASAAEVERLVYQLNALRKRLNVRILNAFVDAQRTTECQATPTTKKCMSIEGFTTTDKSVQNLDAYQFMTDASAGATTGKQCMVMMGDVVNDGKIDFVE</sequence>
<dbReference type="PANTHER" id="PTHR47629:SF1">
    <property type="entry name" value="C-TYPE LECTIN DOMAIN-CONTAINING PROTEIN-RELATED"/>
    <property type="match status" value="1"/>
</dbReference>
<protein>
    <recommendedName>
        <fullName evidence="3">C-type lectin domain-containing protein</fullName>
    </recommendedName>
</protein>
<evidence type="ECO:0000313" key="1">
    <source>
        <dbReference type="EMBL" id="KAF1756281.1"/>
    </source>
</evidence>
<proteinExistence type="predicted"/>
<dbReference type="GeneID" id="9827862"/>
<dbReference type="Proteomes" id="UP000483820">
    <property type="component" value="Chromosome IV"/>
</dbReference>
<dbReference type="EMBL" id="WUAV01000004">
    <property type="protein sequence ID" value="KAF1756281.1"/>
    <property type="molecule type" value="Genomic_DNA"/>
</dbReference>
<dbReference type="AlphaFoldDB" id="A0A6A5GNP4"/>
<reference evidence="1 2" key="1">
    <citation type="submission" date="2019-12" db="EMBL/GenBank/DDBJ databases">
        <title>Chromosome-level assembly of the Caenorhabditis remanei genome.</title>
        <authorList>
            <person name="Teterina A.A."/>
            <person name="Willis J.H."/>
            <person name="Phillips P.C."/>
        </authorList>
    </citation>
    <scope>NUCLEOTIDE SEQUENCE [LARGE SCALE GENOMIC DNA]</scope>
    <source>
        <strain evidence="1 2">PX506</strain>
        <tissue evidence="1">Whole organism</tissue>
    </source>
</reference>
<dbReference type="CTD" id="9827862"/>
<dbReference type="KEGG" id="crq:GCK72_012734"/>
<accession>A0A6A5GNP4</accession>
<gene>
    <name evidence="1" type="ORF">GCK72_012734</name>
</gene>
<evidence type="ECO:0008006" key="3">
    <source>
        <dbReference type="Google" id="ProtNLM"/>
    </source>
</evidence>
<name>A0A6A5GNP4_CAERE</name>
<organism evidence="1 2">
    <name type="scientific">Caenorhabditis remanei</name>
    <name type="common">Caenorhabditis vulgaris</name>
    <dbReference type="NCBI Taxonomy" id="31234"/>
    <lineage>
        <taxon>Eukaryota</taxon>
        <taxon>Metazoa</taxon>
        <taxon>Ecdysozoa</taxon>
        <taxon>Nematoda</taxon>
        <taxon>Chromadorea</taxon>
        <taxon>Rhabditida</taxon>
        <taxon>Rhabditina</taxon>
        <taxon>Rhabditomorpha</taxon>
        <taxon>Rhabditoidea</taxon>
        <taxon>Rhabditidae</taxon>
        <taxon>Peloderinae</taxon>
        <taxon>Caenorhabditis</taxon>
    </lineage>
</organism>
<dbReference type="RefSeq" id="XP_053584129.1">
    <property type="nucleotide sequence ID" value="XM_053729357.1"/>
</dbReference>
<dbReference type="PANTHER" id="PTHR47629">
    <property type="entry name" value="C-TYPE LECTIN-RELATED"/>
    <property type="match status" value="1"/>
</dbReference>